<evidence type="ECO:0000313" key="1">
    <source>
        <dbReference type="EMBL" id="RGM72209.1"/>
    </source>
</evidence>
<comment type="caution">
    <text evidence="1">The sequence shown here is derived from an EMBL/GenBank/DDBJ whole genome shotgun (WGS) entry which is preliminary data.</text>
</comment>
<reference evidence="1 2" key="1">
    <citation type="submission" date="2018-08" db="EMBL/GenBank/DDBJ databases">
        <title>A genome reference for cultivated species of the human gut microbiota.</title>
        <authorList>
            <person name="Zou Y."/>
            <person name="Xue W."/>
            <person name="Luo G."/>
        </authorList>
    </citation>
    <scope>NUCLEOTIDE SEQUENCE [LARGE SCALE GENOMIC DNA]</scope>
    <source>
        <strain evidence="1 2">OM07-13</strain>
    </source>
</reference>
<dbReference type="RefSeq" id="WP_117718691.1">
    <property type="nucleotide sequence ID" value="NZ_QSTP01000005.1"/>
</dbReference>
<accession>A0A3E4YBU3</accession>
<dbReference type="EMBL" id="QSTP01000005">
    <property type="protein sequence ID" value="RGM72209.1"/>
    <property type="molecule type" value="Genomic_DNA"/>
</dbReference>
<organism evidence="1 2">
    <name type="scientific">Agathobacter rectalis</name>
    <dbReference type="NCBI Taxonomy" id="39491"/>
    <lineage>
        <taxon>Bacteria</taxon>
        <taxon>Bacillati</taxon>
        <taxon>Bacillota</taxon>
        <taxon>Clostridia</taxon>
        <taxon>Lachnospirales</taxon>
        <taxon>Lachnospiraceae</taxon>
        <taxon>Agathobacter</taxon>
    </lineage>
</organism>
<dbReference type="Proteomes" id="UP000260758">
    <property type="component" value="Unassembled WGS sequence"/>
</dbReference>
<evidence type="ECO:0000313" key="2">
    <source>
        <dbReference type="Proteomes" id="UP000260758"/>
    </source>
</evidence>
<protein>
    <submittedName>
        <fullName evidence="1">Uncharacterized protein</fullName>
    </submittedName>
</protein>
<gene>
    <name evidence="1" type="ORF">DXB99_06670</name>
</gene>
<sequence>MSPQEFIFRHNLINFLDDGVYTVKLNDKNIDDLIVEDENNNLKVNVNLKENYQDFLQSYKSETEYFISVYNSTEYQMNSLLEETNLER</sequence>
<dbReference type="AlphaFoldDB" id="A0A3E4YBU3"/>
<proteinExistence type="predicted"/>
<name>A0A3E4YBU3_9FIRM</name>